<reference evidence="1 2" key="1">
    <citation type="submission" date="2018-12" db="EMBL/GenBank/DDBJ databases">
        <title>Cadmium resistance mechanism in endophytic bacteria Burkholderia cenocepacia YG-3.</title>
        <authorList>
            <person name="Zhang X."/>
            <person name="Wang X."/>
            <person name="Zhu Y."/>
        </authorList>
    </citation>
    <scope>NUCLEOTIDE SEQUENCE [LARGE SCALE GENOMIC DNA]</scope>
    <source>
        <strain evidence="1 2">YG-3</strain>
    </source>
</reference>
<sequence>MNPLKGTISHHDAEVVELRTDPGLTAAYLKVAAKSLGDPDNHAAALLALQAVTEAGNLFHLIPARPKT</sequence>
<gene>
    <name evidence="1" type="ORF">D5R55_27665</name>
</gene>
<proteinExistence type="predicted"/>
<dbReference type="Proteomes" id="UP000277191">
    <property type="component" value="Chromosome 3"/>
</dbReference>
<dbReference type="AlphaFoldDB" id="A0A3Q9FCR4"/>
<organism evidence="1 2">
    <name type="scientific">Burkholderia cenocepacia</name>
    <dbReference type="NCBI Taxonomy" id="95486"/>
    <lineage>
        <taxon>Bacteria</taxon>
        <taxon>Pseudomonadati</taxon>
        <taxon>Pseudomonadota</taxon>
        <taxon>Betaproteobacteria</taxon>
        <taxon>Burkholderiales</taxon>
        <taxon>Burkholderiaceae</taxon>
        <taxon>Burkholderia</taxon>
        <taxon>Burkholderia cepacia complex</taxon>
    </lineage>
</organism>
<evidence type="ECO:0000313" key="2">
    <source>
        <dbReference type="Proteomes" id="UP000277191"/>
    </source>
</evidence>
<protein>
    <submittedName>
        <fullName evidence="1">Uncharacterized protein</fullName>
    </submittedName>
</protein>
<name>A0A3Q9FCR4_9BURK</name>
<dbReference type="RefSeq" id="WP_126367675.1">
    <property type="nucleotide sequence ID" value="NZ_CP034547.1"/>
</dbReference>
<accession>A0A3Q9FCR4</accession>
<dbReference type="EMBL" id="CP034547">
    <property type="protein sequence ID" value="AZQ54680.1"/>
    <property type="molecule type" value="Genomic_DNA"/>
</dbReference>
<evidence type="ECO:0000313" key="1">
    <source>
        <dbReference type="EMBL" id="AZQ54680.1"/>
    </source>
</evidence>